<dbReference type="SUPFAM" id="SSF103473">
    <property type="entry name" value="MFS general substrate transporter"/>
    <property type="match status" value="1"/>
</dbReference>
<dbReference type="InterPro" id="IPR020846">
    <property type="entry name" value="MFS_dom"/>
</dbReference>
<dbReference type="Pfam" id="PF07690">
    <property type="entry name" value="MFS_1"/>
    <property type="match status" value="1"/>
</dbReference>
<dbReference type="InterPro" id="IPR050327">
    <property type="entry name" value="Proton-linked_MCT"/>
</dbReference>
<dbReference type="PANTHER" id="PTHR11360:SF177">
    <property type="entry name" value="RIBOFLAVIN TRANSPORTER MCH5"/>
    <property type="match status" value="1"/>
</dbReference>
<dbReference type="FunCoup" id="A7TI12">
    <property type="interactions" value="194"/>
</dbReference>
<dbReference type="PhylomeDB" id="A7TI12"/>
<keyword evidence="6" id="KW-1185">Reference proteome</keyword>
<dbReference type="PROSITE" id="PS50850">
    <property type="entry name" value="MFS"/>
    <property type="match status" value="1"/>
</dbReference>
<name>A7TI12_VANPO</name>
<evidence type="ECO:0000256" key="3">
    <source>
        <dbReference type="SAM" id="Phobius"/>
    </source>
</evidence>
<dbReference type="RefSeq" id="XP_001645877.1">
    <property type="nucleotide sequence ID" value="XM_001645827.1"/>
</dbReference>
<dbReference type="InParanoid" id="A7TI12"/>
<dbReference type="GO" id="GO:0032217">
    <property type="term" value="F:riboflavin transmembrane transporter activity"/>
    <property type="evidence" value="ECO:0007669"/>
    <property type="project" value="EnsemblFungi"/>
</dbReference>
<evidence type="ECO:0000256" key="1">
    <source>
        <dbReference type="ARBA" id="ARBA00004141"/>
    </source>
</evidence>
<dbReference type="OMA" id="TFFCGVQ"/>
<evidence type="ECO:0000256" key="2">
    <source>
        <dbReference type="ARBA" id="ARBA00006727"/>
    </source>
</evidence>
<keyword evidence="3" id="KW-1133">Transmembrane helix</keyword>
<dbReference type="HOGENOM" id="CLU_001265_1_0_1"/>
<dbReference type="OrthoDB" id="6509908at2759"/>
<dbReference type="InterPro" id="IPR011701">
    <property type="entry name" value="MFS"/>
</dbReference>
<feature type="transmembrane region" description="Helical" evidence="3">
    <location>
        <begin position="488"/>
        <end position="510"/>
    </location>
</feature>
<dbReference type="GeneID" id="5546286"/>
<feature type="transmembrane region" description="Helical" evidence="3">
    <location>
        <begin position="394"/>
        <end position="413"/>
    </location>
</feature>
<feature type="transmembrane region" description="Helical" evidence="3">
    <location>
        <begin position="101"/>
        <end position="122"/>
    </location>
</feature>
<dbReference type="KEGG" id="vpo:Kpol_1045p3"/>
<proteinExistence type="inferred from homology"/>
<feature type="transmembrane region" description="Helical" evidence="3">
    <location>
        <begin position="419"/>
        <end position="443"/>
    </location>
</feature>
<feature type="transmembrane region" description="Helical" evidence="3">
    <location>
        <begin position="268"/>
        <end position="290"/>
    </location>
</feature>
<feature type="transmembrane region" description="Helical" evidence="3">
    <location>
        <begin position="228"/>
        <end position="248"/>
    </location>
</feature>
<keyword evidence="3" id="KW-0472">Membrane</keyword>
<protein>
    <recommendedName>
        <fullName evidence="4">Major facilitator superfamily (MFS) profile domain-containing protein</fullName>
    </recommendedName>
</protein>
<feature type="domain" description="Major facilitator superfamily (MFS) profile" evidence="4">
    <location>
        <begin position="100"/>
        <end position="510"/>
    </location>
</feature>
<feature type="transmembrane region" description="Helical" evidence="3">
    <location>
        <begin position="142"/>
        <end position="164"/>
    </location>
</feature>
<accession>A7TI12</accession>
<dbReference type="InterPro" id="IPR036259">
    <property type="entry name" value="MFS_trans_sf"/>
</dbReference>
<dbReference type="Gene3D" id="1.20.1250.20">
    <property type="entry name" value="MFS general substrate transporter like domains"/>
    <property type="match status" value="2"/>
</dbReference>
<reference evidence="5 6" key="1">
    <citation type="journal article" date="2007" name="Proc. Natl. Acad. Sci. U.S.A.">
        <title>Independent sorting-out of thousands of duplicated gene pairs in two yeast species descended from a whole-genome duplication.</title>
        <authorList>
            <person name="Scannell D.R."/>
            <person name="Frank A.C."/>
            <person name="Conant G.C."/>
            <person name="Byrne K.P."/>
            <person name="Woolfit M."/>
            <person name="Wolfe K.H."/>
        </authorList>
    </citation>
    <scope>NUCLEOTIDE SEQUENCE [LARGE SCALE GENOMIC DNA]</scope>
    <source>
        <strain evidence="6">ATCC 22028 / DSM 70294 / BCRC 21397 / CBS 2163 / NBRC 10782 / NRRL Y-8283 / UCD 57-17</strain>
    </source>
</reference>
<sequence>MVSSILKKITGTERHSADAATADSTLNIHYSKTSTLNDEIQELPKLHTRDSFGNSDSESLETIVSLREIDEKKDGNVETTNGDLEDDNDDDIDFPEGGLRAWIVVFGCFLGLTACFGLLNTIGVIETHIQSHQLSNESSQVIGWVFSIFLFICFSSCIFSGTYFDRNGFKVPMIIGSACQVGGLFGVANSTKIWHFFLSLSVLSGFGNGIIMSPLVSAPSHYFKKRRGTATAVATMGGSLGGTIFPIILRKFFKMENKNNPDDINYGFIWGVRIIAFINLGLLIMSIILAKERIVMETKLKEGEPKWKSIIRVYILQSFDSKAFLDMKYFFAVAGTVFAEISLNSAVTYYGSYCTSIGISDSDAYTMIMTMNLCGIPGRYVPGYLSDHLGRFNISIWTLTSLGILMFVGWLPFGTSLTSMYVISALYGFFSGSIYSLLPVCIGQISKTEEFGKRYATMYVVVAFGTLIGIPITGAIIGNESNANYKHYIIFCGVMSLAGAACFVISRSYCVGLKLKKF</sequence>
<organism evidence="6">
    <name type="scientific">Vanderwaltozyma polyspora (strain ATCC 22028 / DSM 70294 / BCRC 21397 / CBS 2163 / NBRC 10782 / NRRL Y-8283 / UCD 57-17)</name>
    <name type="common">Kluyveromyces polysporus</name>
    <dbReference type="NCBI Taxonomy" id="436907"/>
    <lineage>
        <taxon>Eukaryota</taxon>
        <taxon>Fungi</taxon>
        <taxon>Dikarya</taxon>
        <taxon>Ascomycota</taxon>
        <taxon>Saccharomycotina</taxon>
        <taxon>Saccharomycetes</taxon>
        <taxon>Saccharomycetales</taxon>
        <taxon>Saccharomycetaceae</taxon>
        <taxon>Vanderwaltozyma</taxon>
    </lineage>
</organism>
<feature type="transmembrane region" description="Helical" evidence="3">
    <location>
        <begin position="455"/>
        <end position="476"/>
    </location>
</feature>
<comment type="similarity">
    <text evidence="2">Belongs to the major facilitator superfamily. Monocarboxylate porter (TC 2.A.1.13) family.</text>
</comment>
<feature type="transmembrane region" description="Helical" evidence="3">
    <location>
        <begin position="329"/>
        <end position="352"/>
    </location>
</feature>
<gene>
    <name evidence="5" type="ORF">Kpol_1045p3</name>
</gene>
<dbReference type="GO" id="GO:0005886">
    <property type="term" value="C:plasma membrane"/>
    <property type="evidence" value="ECO:0007669"/>
    <property type="project" value="EnsemblFungi"/>
</dbReference>
<dbReference type="AlphaFoldDB" id="A7TI12"/>
<comment type="subcellular location">
    <subcellularLocation>
        <location evidence="1">Membrane</location>
        <topology evidence="1">Multi-pass membrane protein</topology>
    </subcellularLocation>
</comment>
<dbReference type="PANTHER" id="PTHR11360">
    <property type="entry name" value="MONOCARBOXYLATE TRANSPORTER"/>
    <property type="match status" value="1"/>
</dbReference>
<evidence type="ECO:0000313" key="5">
    <source>
        <dbReference type="EMBL" id="EDO18019.1"/>
    </source>
</evidence>
<evidence type="ECO:0000259" key="4">
    <source>
        <dbReference type="PROSITE" id="PS50850"/>
    </source>
</evidence>
<keyword evidence="3" id="KW-0812">Transmembrane</keyword>
<dbReference type="eggNOG" id="KOG2504">
    <property type="taxonomic scope" value="Eukaryota"/>
</dbReference>
<evidence type="ECO:0000313" key="6">
    <source>
        <dbReference type="Proteomes" id="UP000000267"/>
    </source>
</evidence>
<dbReference type="EMBL" id="DS480394">
    <property type="protein sequence ID" value="EDO18019.1"/>
    <property type="molecule type" value="Genomic_DNA"/>
</dbReference>
<feature type="transmembrane region" description="Helical" evidence="3">
    <location>
        <begin position="194"/>
        <end position="216"/>
    </location>
</feature>
<dbReference type="CDD" id="cd17352">
    <property type="entry name" value="MFS_MCT_SLC16"/>
    <property type="match status" value="1"/>
</dbReference>
<dbReference type="Proteomes" id="UP000000267">
    <property type="component" value="Unassembled WGS sequence"/>
</dbReference>